<evidence type="ECO:0000256" key="2">
    <source>
        <dbReference type="ARBA" id="ARBA00010701"/>
    </source>
</evidence>
<proteinExistence type="inferred from homology"/>
<organism evidence="6 7">
    <name type="scientific">Bicyclus anynana</name>
    <name type="common">Squinting bush brown butterfly</name>
    <dbReference type="NCBI Taxonomy" id="110368"/>
    <lineage>
        <taxon>Eukaryota</taxon>
        <taxon>Metazoa</taxon>
        <taxon>Ecdysozoa</taxon>
        <taxon>Arthropoda</taxon>
        <taxon>Hexapoda</taxon>
        <taxon>Insecta</taxon>
        <taxon>Pterygota</taxon>
        <taxon>Neoptera</taxon>
        <taxon>Endopterygota</taxon>
        <taxon>Lepidoptera</taxon>
        <taxon>Glossata</taxon>
        <taxon>Ditrysia</taxon>
        <taxon>Papilionoidea</taxon>
        <taxon>Nymphalidae</taxon>
        <taxon>Satyrinae</taxon>
        <taxon>Satyrini</taxon>
        <taxon>Mycalesina</taxon>
        <taxon>Bicyclus</taxon>
    </lineage>
</organism>
<reference evidence="7" key="1">
    <citation type="submission" date="2025-08" db="UniProtKB">
        <authorList>
            <consortium name="RefSeq"/>
        </authorList>
    </citation>
    <scope>IDENTIFICATION</scope>
</reference>
<keyword evidence="3" id="KW-0964">Secreted</keyword>
<comment type="subcellular location">
    <subcellularLocation>
        <location evidence="1">Secreted</location>
    </subcellularLocation>
</comment>
<evidence type="ECO:0000259" key="5">
    <source>
        <dbReference type="Pfam" id="PF00151"/>
    </source>
</evidence>
<accession>A0ABM3LHB6</accession>
<protein>
    <submittedName>
        <fullName evidence="7">Pancreatic lipase-related protein 3-like</fullName>
    </submittedName>
</protein>
<feature type="domain" description="Lipase" evidence="5">
    <location>
        <begin position="3"/>
        <end position="165"/>
    </location>
</feature>
<dbReference type="GeneID" id="112043695"/>
<dbReference type="InterPro" id="IPR013818">
    <property type="entry name" value="Lipase"/>
</dbReference>
<dbReference type="Gene3D" id="3.40.50.1820">
    <property type="entry name" value="alpha/beta hydrolase"/>
    <property type="match status" value="1"/>
</dbReference>
<sequence length="313" mass="35912">MNRLKRITALDPAGLYFENMPSIVRLHKEDAEYIEVLHTNAYRFSQGNKELLGHADFFANGGKKQPGCNDKLIYLESIRRGDLKLGETLPGCSHKRSLKYYLETLINQSCNFLGIACQSYKDFLKGKCSCGVNTESCLRLNTPRPPRSFNNSYRYYFVTSSSRPFCSETLKVLMSVQSPPTEELYVNGYFNITVPQSIGNVNFLINENRKIQALKINKQHSFVVFRSTPPPLILPIKRLLISWHHQPFPCYWFTTPRVTSFMIQKLSDDKNDTPQWFCAMNTSSRDVKYVRSKTSAINGNSYEKGQILVPCKN</sequence>
<evidence type="ECO:0000313" key="6">
    <source>
        <dbReference type="Proteomes" id="UP001652582"/>
    </source>
</evidence>
<evidence type="ECO:0000256" key="3">
    <source>
        <dbReference type="ARBA" id="ARBA00022525"/>
    </source>
</evidence>
<dbReference type="PANTHER" id="PTHR11610">
    <property type="entry name" value="LIPASE"/>
    <property type="match status" value="1"/>
</dbReference>
<dbReference type="InterPro" id="IPR029058">
    <property type="entry name" value="AB_hydrolase_fold"/>
</dbReference>
<gene>
    <name evidence="7" type="primary">LOC112043695</name>
</gene>
<evidence type="ECO:0000256" key="4">
    <source>
        <dbReference type="RuleBase" id="RU004262"/>
    </source>
</evidence>
<keyword evidence="6" id="KW-1185">Reference proteome</keyword>
<name>A0ABM3LHB6_BICAN</name>
<dbReference type="Proteomes" id="UP001652582">
    <property type="component" value="Chromosome 7"/>
</dbReference>
<dbReference type="InterPro" id="IPR000734">
    <property type="entry name" value="TAG_lipase"/>
</dbReference>
<dbReference type="RefSeq" id="XP_052738442.1">
    <property type="nucleotide sequence ID" value="XM_052882482.1"/>
</dbReference>
<evidence type="ECO:0000313" key="7">
    <source>
        <dbReference type="RefSeq" id="XP_052738442.1"/>
    </source>
</evidence>
<comment type="similarity">
    <text evidence="2 4">Belongs to the AB hydrolase superfamily. Lipase family.</text>
</comment>
<dbReference type="Pfam" id="PF00151">
    <property type="entry name" value="Lipase"/>
    <property type="match status" value="1"/>
</dbReference>
<evidence type="ECO:0000256" key="1">
    <source>
        <dbReference type="ARBA" id="ARBA00004613"/>
    </source>
</evidence>
<dbReference type="SUPFAM" id="SSF53474">
    <property type="entry name" value="alpha/beta-Hydrolases"/>
    <property type="match status" value="1"/>
</dbReference>